<dbReference type="PROSITE" id="PS50071">
    <property type="entry name" value="HOMEOBOX_2"/>
    <property type="match status" value="1"/>
</dbReference>
<keyword evidence="3" id="KW-0677">Repeat</keyword>
<dbReference type="SUPFAM" id="SSF57716">
    <property type="entry name" value="Glucocorticoid receptor-like (DNA-binding domain)"/>
    <property type="match status" value="1"/>
</dbReference>
<keyword evidence="2 10" id="KW-0479">Metal-binding</keyword>
<evidence type="ECO:0000259" key="14">
    <source>
        <dbReference type="PROSITE" id="PS50071"/>
    </source>
</evidence>
<evidence type="ECO:0000256" key="1">
    <source>
        <dbReference type="ARBA" id="ARBA00004123"/>
    </source>
</evidence>
<evidence type="ECO:0000256" key="12">
    <source>
        <dbReference type="SAM" id="MobiDB-lite"/>
    </source>
</evidence>
<dbReference type="Proteomes" id="UP001217089">
    <property type="component" value="Unassembled WGS sequence"/>
</dbReference>
<feature type="domain" description="LIM zinc-binding" evidence="13">
    <location>
        <begin position="34"/>
        <end position="93"/>
    </location>
</feature>
<sequence length="270" mass="31220">MMTPPSYRETGHDNSKIVPVTSSTPDDPWGEGSPCCAGCGNIIYEEMIQKVNGKLWHSGCLRCACCRQSLRQFCFSDGKDLYCEEDYMSSFEIFLFIHFSRYFGWKCAGCCMQMSPTEIVRKIHHNIYHMTCFVCEYCQRDLQTGDKIYLRDDNKLVCEDDYHRMKEQSQPKSNGSGKRLRTNISVQQANILSQAYNHNNKPSRHALRQLVQETGLDTRVVRVWFQNKRAKAKKTFQVSNYQVGQGHDVMDIDEEDSNESFTGTESCRFN</sequence>
<dbReference type="Pfam" id="PF00412">
    <property type="entry name" value="LIM"/>
    <property type="match status" value="2"/>
</dbReference>
<comment type="subcellular location">
    <subcellularLocation>
        <location evidence="1 9 11">Nucleus</location>
    </subcellularLocation>
</comment>
<protein>
    <submittedName>
        <fullName evidence="15">Uncharacterized protein</fullName>
    </submittedName>
</protein>
<evidence type="ECO:0000256" key="11">
    <source>
        <dbReference type="RuleBase" id="RU000682"/>
    </source>
</evidence>
<evidence type="ECO:0000256" key="6">
    <source>
        <dbReference type="ARBA" id="ARBA00023125"/>
    </source>
</evidence>
<dbReference type="PANTHER" id="PTHR24208:SF128">
    <property type="entry name" value="LIM3, ISOFORM G"/>
    <property type="match status" value="1"/>
</dbReference>
<name>A0ABQ9E447_TEGGR</name>
<evidence type="ECO:0000256" key="8">
    <source>
        <dbReference type="ARBA" id="ARBA00023242"/>
    </source>
</evidence>
<dbReference type="InterPro" id="IPR009057">
    <property type="entry name" value="Homeodomain-like_sf"/>
</dbReference>
<dbReference type="InterPro" id="IPR001356">
    <property type="entry name" value="HD"/>
</dbReference>
<dbReference type="InterPro" id="IPR050453">
    <property type="entry name" value="LIM_Homeobox_TF"/>
</dbReference>
<accession>A0ABQ9E447</accession>
<evidence type="ECO:0000256" key="3">
    <source>
        <dbReference type="ARBA" id="ARBA00022737"/>
    </source>
</evidence>
<evidence type="ECO:0000259" key="13">
    <source>
        <dbReference type="PROSITE" id="PS50023"/>
    </source>
</evidence>
<feature type="domain" description="LIM zinc-binding" evidence="13">
    <location>
        <begin position="105"/>
        <end position="168"/>
    </location>
</feature>
<keyword evidence="6 9" id="KW-0238">DNA-binding</keyword>
<dbReference type="Gene3D" id="2.10.110.10">
    <property type="entry name" value="Cysteine Rich Protein"/>
    <property type="match status" value="2"/>
</dbReference>
<dbReference type="CDD" id="cd00086">
    <property type="entry name" value="homeodomain"/>
    <property type="match status" value="1"/>
</dbReference>
<keyword evidence="7 9" id="KW-0371">Homeobox</keyword>
<dbReference type="SUPFAM" id="SSF46689">
    <property type="entry name" value="Homeodomain-like"/>
    <property type="match status" value="1"/>
</dbReference>
<dbReference type="SMART" id="SM00389">
    <property type="entry name" value="HOX"/>
    <property type="match status" value="1"/>
</dbReference>
<evidence type="ECO:0000256" key="4">
    <source>
        <dbReference type="ARBA" id="ARBA00022833"/>
    </source>
</evidence>
<dbReference type="PANTHER" id="PTHR24208">
    <property type="entry name" value="LIM/HOMEOBOX PROTEIN LHX"/>
    <property type="match status" value="1"/>
</dbReference>
<feature type="non-terminal residue" evidence="15">
    <location>
        <position position="270"/>
    </location>
</feature>
<dbReference type="InterPro" id="IPR001781">
    <property type="entry name" value="Znf_LIM"/>
</dbReference>
<dbReference type="CDD" id="cd08368">
    <property type="entry name" value="LIM"/>
    <property type="match status" value="1"/>
</dbReference>
<evidence type="ECO:0000256" key="2">
    <source>
        <dbReference type="ARBA" id="ARBA00022723"/>
    </source>
</evidence>
<keyword evidence="4 10" id="KW-0862">Zinc</keyword>
<evidence type="ECO:0000256" key="9">
    <source>
        <dbReference type="PROSITE-ProRule" id="PRU00108"/>
    </source>
</evidence>
<keyword evidence="5 10" id="KW-0440">LIM domain</keyword>
<evidence type="ECO:0000256" key="7">
    <source>
        <dbReference type="ARBA" id="ARBA00023155"/>
    </source>
</evidence>
<organism evidence="15 16">
    <name type="scientific">Tegillarca granosa</name>
    <name type="common">Malaysian cockle</name>
    <name type="synonym">Anadara granosa</name>
    <dbReference type="NCBI Taxonomy" id="220873"/>
    <lineage>
        <taxon>Eukaryota</taxon>
        <taxon>Metazoa</taxon>
        <taxon>Spiralia</taxon>
        <taxon>Lophotrochozoa</taxon>
        <taxon>Mollusca</taxon>
        <taxon>Bivalvia</taxon>
        <taxon>Autobranchia</taxon>
        <taxon>Pteriomorphia</taxon>
        <taxon>Arcoida</taxon>
        <taxon>Arcoidea</taxon>
        <taxon>Arcidae</taxon>
        <taxon>Tegillarca</taxon>
    </lineage>
</organism>
<evidence type="ECO:0000256" key="5">
    <source>
        <dbReference type="ARBA" id="ARBA00023038"/>
    </source>
</evidence>
<dbReference type="PROSITE" id="PS50023">
    <property type="entry name" value="LIM_DOMAIN_2"/>
    <property type="match status" value="2"/>
</dbReference>
<proteinExistence type="predicted"/>
<feature type="DNA-binding region" description="Homeobox" evidence="9">
    <location>
        <begin position="177"/>
        <end position="236"/>
    </location>
</feature>
<dbReference type="Pfam" id="PF00046">
    <property type="entry name" value="Homeodomain"/>
    <property type="match status" value="1"/>
</dbReference>
<dbReference type="PROSITE" id="PS00478">
    <property type="entry name" value="LIM_DOMAIN_1"/>
    <property type="match status" value="2"/>
</dbReference>
<dbReference type="PROSITE" id="PS00027">
    <property type="entry name" value="HOMEOBOX_1"/>
    <property type="match status" value="1"/>
</dbReference>
<evidence type="ECO:0000256" key="10">
    <source>
        <dbReference type="PROSITE-ProRule" id="PRU00125"/>
    </source>
</evidence>
<dbReference type="SMART" id="SM00132">
    <property type="entry name" value="LIM"/>
    <property type="match status" value="2"/>
</dbReference>
<dbReference type="Gene3D" id="1.10.10.60">
    <property type="entry name" value="Homeodomain-like"/>
    <property type="match status" value="1"/>
</dbReference>
<dbReference type="EMBL" id="JARBDR010000919">
    <property type="protein sequence ID" value="KAJ8300052.1"/>
    <property type="molecule type" value="Genomic_DNA"/>
</dbReference>
<gene>
    <name evidence="15" type="ORF">KUTeg_021571</name>
</gene>
<evidence type="ECO:0000313" key="15">
    <source>
        <dbReference type="EMBL" id="KAJ8300052.1"/>
    </source>
</evidence>
<evidence type="ECO:0000313" key="16">
    <source>
        <dbReference type="Proteomes" id="UP001217089"/>
    </source>
</evidence>
<feature type="region of interest" description="Disordered" evidence="12">
    <location>
        <begin position="1"/>
        <end position="30"/>
    </location>
</feature>
<comment type="caution">
    <text evidence="15">The sequence shown here is derived from an EMBL/GenBank/DDBJ whole genome shotgun (WGS) entry which is preliminary data.</text>
</comment>
<reference evidence="15 16" key="1">
    <citation type="submission" date="2022-12" db="EMBL/GenBank/DDBJ databases">
        <title>Chromosome-level genome of Tegillarca granosa.</title>
        <authorList>
            <person name="Kim J."/>
        </authorList>
    </citation>
    <scope>NUCLEOTIDE SEQUENCE [LARGE SCALE GENOMIC DNA]</scope>
    <source>
        <strain evidence="15">Teg-2019</strain>
        <tissue evidence="15">Adductor muscle</tissue>
    </source>
</reference>
<feature type="domain" description="Homeobox" evidence="14">
    <location>
        <begin position="175"/>
        <end position="235"/>
    </location>
</feature>
<keyword evidence="16" id="KW-1185">Reference proteome</keyword>
<keyword evidence="8 9" id="KW-0539">Nucleus</keyword>
<dbReference type="InterPro" id="IPR017970">
    <property type="entry name" value="Homeobox_CS"/>
</dbReference>